<dbReference type="EMBL" id="QCYY01001382">
    <property type="protein sequence ID" value="ROT78429.1"/>
    <property type="molecule type" value="Genomic_DNA"/>
</dbReference>
<evidence type="ECO:0000256" key="1">
    <source>
        <dbReference type="SAM" id="MobiDB-lite"/>
    </source>
</evidence>
<name>A0A423TPR9_PENVA</name>
<keyword evidence="4" id="KW-1185">Reference proteome</keyword>
<evidence type="ECO:0000313" key="3">
    <source>
        <dbReference type="EMBL" id="ROT78429.1"/>
    </source>
</evidence>
<keyword evidence="2" id="KW-0812">Transmembrane</keyword>
<dbReference type="Proteomes" id="UP000283509">
    <property type="component" value="Unassembled WGS sequence"/>
</dbReference>
<reference evidence="3 4" key="2">
    <citation type="submission" date="2019-01" db="EMBL/GenBank/DDBJ databases">
        <title>The decoding of complex shrimp genome reveals the adaptation for benthos swimmer, frequently molting mechanism and breeding impact on genome.</title>
        <authorList>
            <person name="Sun Y."/>
            <person name="Gao Y."/>
            <person name="Yu Y."/>
        </authorList>
    </citation>
    <scope>NUCLEOTIDE SEQUENCE [LARGE SCALE GENOMIC DNA]</scope>
    <source>
        <tissue evidence="3">Muscle</tissue>
    </source>
</reference>
<gene>
    <name evidence="3" type="ORF">C7M84_002857</name>
</gene>
<proteinExistence type="predicted"/>
<feature type="compositionally biased region" description="Basic residues" evidence="1">
    <location>
        <begin position="23"/>
        <end position="34"/>
    </location>
</feature>
<organism evidence="3 4">
    <name type="scientific">Penaeus vannamei</name>
    <name type="common">Whiteleg shrimp</name>
    <name type="synonym">Litopenaeus vannamei</name>
    <dbReference type="NCBI Taxonomy" id="6689"/>
    <lineage>
        <taxon>Eukaryota</taxon>
        <taxon>Metazoa</taxon>
        <taxon>Ecdysozoa</taxon>
        <taxon>Arthropoda</taxon>
        <taxon>Crustacea</taxon>
        <taxon>Multicrustacea</taxon>
        <taxon>Malacostraca</taxon>
        <taxon>Eumalacostraca</taxon>
        <taxon>Eucarida</taxon>
        <taxon>Decapoda</taxon>
        <taxon>Dendrobranchiata</taxon>
        <taxon>Penaeoidea</taxon>
        <taxon>Penaeidae</taxon>
        <taxon>Penaeus</taxon>
    </lineage>
</organism>
<feature type="region of interest" description="Disordered" evidence="1">
    <location>
        <begin position="1"/>
        <end position="34"/>
    </location>
</feature>
<accession>A0A423TPR9</accession>
<sequence>MGGIPTEPKKNVPAAPCHVTQHPGHRSGIRKKRTTERGCQRIWTRYQVMPQTPRLDKRPDNVMMRRPLSLLGVIELSKPLCQPPDPGTDGWPAPPHARRRINELQTVQSLPALQPQLLFVCVRFLFHLSTVIISFFIFRPLWIFSFLLLHSLWIFPFSLFSQLWIFLFLILRPARALYPQRPYLSPSVCSVTAKQGASREIRDWDGLRRLGKTVQQPKTAESCPSVTENRGIEALTQNPFQVFVHGRCPPSCLPRVVANALRKWMTTRAESFSTLLLGFGGLSFRRSLDGQISFVFHIFRIGSIERRCHTGTFYSEDLRLLAKVLRTAQILRMPYFPHYPSSKSCNHSSFKSTAIKADVILSLSSALLFQHGH</sequence>
<feature type="transmembrane region" description="Helical" evidence="2">
    <location>
        <begin position="117"/>
        <end position="138"/>
    </location>
</feature>
<feature type="transmembrane region" description="Helical" evidence="2">
    <location>
        <begin position="144"/>
        <end position="171"/>
    </location>
</feature>
<reference evidence="3 4" key="1">
    <citation type="submission" date="2018-04" db="EMBL/GenBank/DDBJ databases">
        <authorList>
            <person name="Zhang X."/>
            <person name="Yuan J."/>
            <person name="Li F."/>
            <person name="Xiang J."/>
        </authorList>
    </citation>
    <scope>NUCLEOTIDE SEQUENCE [LARGE SCALE GENOMIC DNA]</scope>
    <source>
        <tissue evidence="3">Muscle</tissue>
    </source>
</reference>
<protein>
    <submittedName>
        <fullName evidence="3">Uncharacterized protein</fullName>
    </submittedName>
</protein>
<keyword evidence="2" id="KW-0472">Membrane</keyword>
<evidence type="ECO:0000256" key="2">
    <source>
        <dbReference type="SAM" id="Phobius"/>
    </source>
</evidence>
<keyword evidence="2" id="KW-1133">Transmembrane helix</keyword>
<dbReference type="AlphaFoldDB" id="A0A423TPR9"/>
<comment type="caution">
    <text evidence="3">The sequence shown here is derived from an EMBL/GenBank/DDBJ whole genome shotgun (WGS) entry which is preliminary data.</text>
</comment>
<evidence type="ECO:0000313" key="4">
    <source>
        <dbReference type="Proteomes" id="UP000283509"/>
    </source>
</evidence>